<evidence type="ECO:0000256" key="1">
    <source>
        <dbReference type="SAM" id="Coils"/>
    </source>
</evidence>
<feature type="transmembrane region" description="Helical" evidence="3">
    <location>
        <begin position="6"/>
        <end position="26"/>
    </location>
</feature>
<dbReference type="OrthoDB" id="7285081at2"/>
<feature type="region of interest" description="Disordered" evidence="2">
    <location>
        <begin position="132"/>
        <end position="200"/>
    </location>
</feature>
<feature type="compositionally biased region" description="Basic and acidic residues" evidence="2">
    <location>
        <begin position="143"/>
        <end position="158"/>
    </location>
</feature>
<accession>A0A437QJH6</accession>
<name>A0A437QJH6_9PROT</name>
<evidence type="ECO:0000256" key="2">
    <source>
        <dbReference type="SAM" id="MobiDB-lite"/>
    </source>
</evidence>
<sequence length="200" mass="21375">MILPELSLVLDILIACLLVAVIVYALRLNKSLSVLQQSKSELEKMLKSFGDSTEKAEQAIQRVKEASTQNRDSLNKLLSEAETLREDLAYMIERGNSLADKLEGGIAQHRPGTERDGSAVGEQDGDIETAMRAARQAASAPGKESRKALAVKPEDRARGGTAKSTLPATTGAEGGTEQGKDNTGKAKSKSALLRALQGMR</sequence>
<comment type="caution">
    <text evidence="5">The sequence shown here is derived from an EMBL/GenBank/DDBJ whole genome shotgun (WGS) entry which is preliminary data.</text>
</comment>
<organism evidence="5 6">
    <name type="scientific">Hwanghaeella grinnelliae</name>
    <dbReference type="NCBI Taxonomy" id="2500179"/>
    <lineage>
        <taxon>Bacteria</taxon>
        <taxon>Pseudomonadati</taxon>
        <taxon>Pseudomonadota</taxon>
        <taxon>Alphaproteobacteria</taxon>
        <taxon>Rhodospirillales</taxon>
        <taxon>Rhodospirillaceae</taxon>
        <taxon>Hwanghaeella</taxon>
    </lineage>
</organism>
<dbReference type="Proteomes" id="UP000287447">
    <property type="component" value="Unassembled WGS sequence"/>
</dbReference>
<keyword evidence="6" id="KW-1185">Reference proteome</keyword>
<keyword evidence="3" id="KW-0812">Transmembrane</keyword>
<evidence type="ECO:0000313" key="5">
    <source>
        <dbReference type="EMBL" id="RVU34653.1"/>
    </source>
</evidence>
<evidence type="ECO:0000256" key="3">
    <source>
        <dbReference type="SAM" id="Phobius"/>
    </source>
</evidence>
<keyword evidence="3" id="KW-0472">Membrane</keyword>
<protein>
    <recommendedName>
        <fullName evidence="4">DUF6468 domain-containing protein</fullName>
    </recommendedName>
</protein>
<dbReference type="InterPro" id="IPR045531">
    <property type="entry name" value="DUF6468"/>
</dbReference>
<keyword evidence="1" id="KW-0175">Coiled coil</keyword>
<feature type="domain" description="DUF6468" evidence="4">
    <location>
        <begin position="35"/>
        <end position="110"/>
    </location>
</feature>
<dbReference type="RefSeq" id="WP_127766678.1">
    <property type="nucleotide sequence ID" value="NZ_SADE01000003.1"/>
</dbReference>
<proteinExistence type="predicted"/>
<dbReference type="AlphaFoldDB" id="A0A437QJH6"/>
<keyword evidence="3" id="KW-1133">Transmembrane helix</keyword>
<reference evidence="6" key="1">
    <citation type="submission" date="2019-01" db="EMBL/GenBank/DDBJ databases">
        <title>Gri0909 isolated from a small marine red alga.</title>
        <authorList>
            <person name="Kim J."/>
            <person name="Jeong S.E."/>
            <person name="Jeon C.O."/>
        </authorList>
    </citation>
    <scope>NUCLEOTIDE SEQUENCE [LARGE SCALE GENOMIC DNA]</scope>
    <source>
        <strain evidence="6">Gri0909</strain>
    </source>
</reference>
<dbReference type="EMBL" id="SADE01000003">
    <property type="protein sequence ID" value="RVU34653.1"/>
    <property type="molecule type" value="Genomic_DNA"/>
</dbReference>
<evidence type="ECO:0000259" key="4">
    <source>
        <dbReference type="Pfam" id="PF20072"/>
    </source>
</evidence>
<gene>
    <name evidence="5" type="ORF">EOI86_17500</name>
</gene>
<feature type="coiled-coil region" evidence="1">
    <location>
        <begin position="56"/>
        <end position="94"/>
    </location>
</feature>
<dbReference type="Pfam" id="PF20072">
    <property type="entry name" value="DUF6468"/>
    <property type="match status" value="1"/>
</dbReference>
<evidence type="ECO:0000313" key="6">
    <source>
        <dbReference type="Proteomes" id="UP000287447"/>
    </source>
</evidence>